<dbReference type="GO" id="GO:0005886">
    <property type="term" value="C:plasma membrane"/>
    <property type="evidence" value="ECO:0007669"/>
    <property type="project" value="UniProtKB-SubCell"/>
</dbReference>
<evidence type="ECO:0000256" key="1">
    <source>
        <dbReference type="ARBA" id="ARBA00003510"/>
    </source>
</evidence>
<keyword evidence="5 10" id="KW-1003">Cell membrane</keyword>
<keyword evidence="7 10" id="KW-0812">Transmembrane</keyword>
<feature type="transmembrane region" description="Helical" evidence="10">
    <location>
        <begin position="167"/>
        <end position="189"/>
    </location>
</feature>
<dbReference type="AlphaFoldDB" id="A0A068VXI8"/>
<evidence type="ECO:0000259" key="12">
    <source>
        <dbReference type="PROSITE" id="PS50928"/>
    </source>
</evidence>
<comment type="function">
    <text evidence="1">Part of the binding-protein-dependent transport system for phosphate; probably responsible for the translocation of the substrate across the membrane.</text>
</comment>
<dbReference type="CDD" id="cd06261">
    <property type="entry name" value="TM_PBP2"/>
    <property type="match status" value="1"/>
</dbReference>
<feature type="transmembrane region" description="Helical" evidence="10">
    <location>
        <begin position="113"/>
        <end position="130"/>
    </location>
</feature>
<evidence type="ECO:0000256" key="6">
    <source>
        <dbReference type="ARBA" id="ARBA00022592"/>
    </source>
</evidence>
<feature type="transmembrane region" description="Helical" evidence="10">
    <location>
        <begin position="75"/>
        <end position="93"/>
    </location>
</feature>
<dbReference type="PANTHER" id="PTHR42922">
    <property type="entry name" value="PHOSPHATE TRANSPORT SYSTEM PERMEASE PROTEIN PSTA"/>
    <property type="match status" value="1"/>
</dbReference>
<accession>A0A068VXI8</accession>
<evidence type="ECO:0000256" key="10">
    <source>
        <dbReference type="RuleBase" id="RU363043"/>
    </source>
</evidence>
<evidence type="ECO:0000256" key="11">
    <source>
        <dbReference type="SAM" id="MobiDB-lite"/>
    </source>
</evidence>
<evidence type="ECO:0000256" key="9">
    <source>
        <dbReference type="ARBA" id="ARBA00023136"/>
    </source>
</evidence>
<dbReference type="GO" id="GO:0035435">
    <property type="term" value="P:phosphate ion transmembrane transport"/>
    <property type="evidence" value="ECO:0007669"/>
    <property type="project" value="InterPro"/>
</dbReference>
<dbReference type="InterPro" id="IPR051408">
    <property type="entry name" value="Phosphate_transprt_permease"/>
</dbReference>
<keyword evidence="4" id="KW-0813">Transport</keyword>
<dbReference type="InterPro" id="IPR005672">
    <property type="entry name" value="Phosphate_PstA"/>
</dbReference>
<feature type="transmembrane region" description="Helical" evidence="10">
    <location>
        <begin position="49"/>
        <end position="69"/>
    </location>
</feature>
<organism evidence="13">
    <name type="scientific">Propionibacterium freudenreichii subsp. freudenreichii</name>
    <dbReference type="NCBI Taxonomy" id="66712"/>
    <lineage>
        <taxon>Bacteria</taxon>
        <taxon>Bacillati</taxon>
        <taxon>Actinomycetota</taxon>
        <taxon>Actinomycetes</taxon>
        <taxon>Propionibacteriales</taxon>
        <taxon>Propionibacteriaceae</taxon>
        <taxon>Propionibacterium</taxon>
    </lineage>
</organism>
<dbReference type="PANTHER" id="PTHR42922:SF1">
    <property type="entry name" value="PHOSPHATE TRANSPORT SYSTEM PERMEASE PROTEIN PSTA"/>
    <property type="match status" value="1"/>
</dbReference>
<dbReference type="NCBIfam" id="TIGR00974">
    <property type="entry name" value="3a0107s02c"/>
    <property type="match status" value="1"/>
</dbReference>
<keyword evidence="8 10" id="KW-1133">Transmembrane helix</keyword>
<reference evidence="13" key="1">
    <citation type="submission" date="2014-08" db="EMBL/GenBank/DDBJ databases">
        <authorList>
            <person name="Falentin Helene"/>
        </authorList>
    </citation>
    <scope>NUCLEOTIDE SEQUENCE</scope>
</reference>
<evidence type="ECO:0000256" key="8">
    <source>
        <dbReference type="ARBA" id="ARBA00022989"/>
    </source>
</evidence>
<dbReference type="InterPro" id="IPR035906">
    <property type="entry name" value="MetI-like_sf"/>
</dbReference>
<comment type="similarity">
    <text evidence="3 10">Belongs to the binding-protein-dependent transport system permease family. CysTW subfamily.</text>
</comment>
<feature type="transmembrane region" description="Helical" evidence="10">
    <location>
        <begin position="196"/>
        <end position="223"/>
    </location>
</feature>
<keyword evidence="9 10" id="KW-0472">Membrane</keyword>
<dbReference type="PROSITE" id="PS50928">
    <property type="entry name" value="ABC_TM1"/>
    <property type="match status" value="1"/>
</dbReference>
<feature type="region of interest" description="Disordered" evidence="11">
    <location>
        <begin position="1"/>
        <end position="35"/>
    </location>
</feature>
<dbReference type="EMBL" id="LM676414">
    <property type="protein sequence ID" value="CEP26522.1"/>
    <property type="molecule type" value="Genomic_DNA"/>
</dbReference>
<feature type="domain" description="ABC transmembrane type-1" evidence="12">
    <location>
        <begin position="163"/>
        <end position="372"/>
    </location>
</feature>
<keyword evidence="6" id="KW-0592">Phosphate transport</keyword>
<proteinExistence type="inferred from homology"/>
<dbReference type="Pfam" id="PF00528">
    <property type="entry name" value="BPD_transp_1"/>
    <property type="match status" value="1"/>
</dbReference>
<feature type="compositionally biased region" description="Basic and acidic residues" evidence="11">
    <location>
        <begin position="10"/>
        <end position="22"/>
    </location>
</feature>
<feature type="transmembrane region" description="Helical" evidence="10">
    <location>
        <begin position="229"/>
        <end position="251"/>
    </location>
</feature>
<evidence type="ECO:0000256" key="2">
    <source>
        <dbReference type="ARBA" id="ARBA00004651"/>
    </source>
</evidence>
<dbReference type="InterPro" id="IPR000515">
    <property type="entry name" value="MetI-like"/>
</dbReference>
<evidence type="ECO:0000256" key="4">
    <source>
        <dbReference type="ARBA" id="ARBA00022448"/>
    </source>
</evidence>
<evidence type="ECO:0000256" key="5">
    <source>
        <dbReference type="ARBA" id="ARBA00022475"/>
    </source>
</evidence>
<dbReference type="Gene3D" id="1.10.3720.10">
    <property type="entry name" value="MetI-like"/>
    <property type="match status" value="1"/>
</dbReference>
<dbReference type="SUPFAM" id="SSF161098">
    <property type="entry name" value="MetI-like"/>
    <property type="match status" value="1"/>
</dbReference>
<feature type="transmembrane region" description="Helical" evidence="10">
    <location>
        <begin position="354"/>
        <end position="376"/>
    </location>
</feature>
<sequence>MSTDQLIESDPTHDGAGDESARRPGARRASSQRESDAVQFSDSLTAGHLPPFTAIGLLVVCVVGVFLVSQLAHSFSILSWVVISVIAYLALHYVVSRSVEGRRRAFDRFARDLVTLAFLLALVPLVSLIWETVSQGAARFDWQFFTKSMYGVIGDDGGAGHAVQGTLIVTAIATLISVPIGLLTAVYLVEYGRGKLASAITLLVDVMTGIPSIVAGLFAYALFVLVVGVANATMGITGAVALCVLMIPYIVRSSEEMLQLVPKSLREASYALGVPKWRTILKVVIPTALSGIVSGVVLGIARVIGETAPLLITAGFVDWKNPDPVNGAMATLPVFVYKQYMTPGVPQAPYYARAWTGALTLILIVMVLNLLGRLIAARFAPHTSRK</sequence>
<gene>
    <name evidence="13" type="primary">pstA</name>
    <name evidence="13" type="ORF">PFCIRM138_08015</name>
</gene>
<evidence type="ECO:0000313" key="13">
    <source>
        <dbReference type="EMBL" id="CEP26522.1"/>
    </source>
</evidence>
<name>A0A068VXI8_PROFF</name>
<evidence type="ECO:0000256" key="3">
    <source>
        <dbReference type="ARBA" id="ARBA00007069"/>
    </source>
</evidence>
<dbReference type="RefSeq" id="WP_013161835.1">
    <property type="nucleotide sequence ID" value="NZ_HG975508.1"/>
</dbReference>
<protein>
    <recommendedName>
        <fullName evidence="10">Phosphate transport system permease protein PstA</fullName>
    </recommendedName>
</protein>
<dbReference type="GO" id="GO:0005315">
    <property type="term" value="F:phosphate transmembrane transporter activity"/>
    <property type="evidence" value="ECO:0007669"/>
    <property type="project" value="InterPro"/>
</dbReference>
<feature type="transmembrane region" description="Helical" evidence="10">
    <location>
        <begin position="283"/>
        <end position="304"/>
    </location>
</feature>
<evidence type="ECO:0000256" key="7">
    <source>
        <dbReference type="ARBA" id="ARBA00022692"/>
    </source>
</evidence>
<comment type="subcellular location">
    <subcellularLocation>
        <location evidence="2 10">Cell membrane</location>
        <topology evidence="2 10">Multi-pass membrane protein</topology>
    </subcellularLocation>
</comment>